<dbReference type="Proteomes" id="UP000286482">
    <property type="component" value="Unassembled WGS sequence"/>
</dbReference>
<protein>
    <submittedName>
        <fullName evidence="2">Uncharacterized protein</fullName>
    </submittedName>
</protein>
<organism evidence="2 3">
    <name type="scientific">Alginatibacterium sediminis</name>
    <dbReference type="NCBI Taxonomy" id="2164068"/>
    <lineage>
        <taxon>Bacteria</taxon>
        <taxon>Pseudomonadati</taxon>
        <taxon>Pseudomonadota</taxon>
        <taxon>Gammaproteobacteria</taxon>
        <taxon>Alteromonadales</taxon>
        <taxon>Alteromonadaceae</taxon>
        <taxon>Alginatibacterium</taxon>
    </lineage>
</organism>
<keyword evidence="1" id="KW-0472">Membrane</keyword>
<comment type="caution">
    <text evidence="2">The sequence shown here is derived from an EMBL/GenBank/DDBJ whole genome shotgun (WGS) entry which is preliminary data.</text>
</comment>
<proteinExistence type="predicted"/>
<accession>A0A420E5X2</accession>
<keyword evidence="1" id="KW-1133">Transmembrane helix</keyword>
<reference evidence="2 3" key="1">
    <citation type="submission" date="2018-09" db="EMBL/GenBank/DDBJ databases">
        <authorList>
            <person name="Wang Z."/>
        </authorList>
    </citation>
    <scope>NUCLEOTIDE SEQUENCE [LARGE SCALE GENOMIC DNA]</scope>
    <source>
        <strain evidence="2 3">ALS 81</strain>
    </source>
</reference>
<evidence type="ECO:0000313" key="3">
    <source>
        <dbReference type="Proteomes" id="UP000286482"/>
    </source>
</evidence>
<evidence type="ECO:0000256" key="1">
    <source>
        <dbReference type="SAM" id="Phobius"/>
    </source>
</evidence>
<sequence>MLFLELISEINGFYFATIQYIFILWVLFGALFLVLHQVVCAQHLQSDCKSKCSEVVIDQAESFG</sequence>
<dbReference type="EMBL" id="RAQO01000012">
    <property type="protein sequence ID" value="RKF13262.1"/>
    <property type="molecule type" value="Genomic_DNA"/>
</dbReference>
<evidence type="ECO:0000313" key="2">
    <source>
        <dbReference type="EMBL" id="RKF13262.1"/>
    </source>
</evidence>
<feature type="transmembrane region" description="Helical" evidence="1">
    <location>
        <begin position="12"/>
        <end position="35"/>
    </location>
</feature>
<dbReference type="AlphaFoldDB" id="A0A420E5X2"/>
<name>A0A420E5X2_9ALTE</name>
<keyword evidence="1" id="KW-0812">Transmembrane</keyword>
<gene>
    <name evidence="2" type="ORF">DBZ36_19585</name>
</gene>
<keyword evidence="3" id="KW-1185">Reference proteome</keyword>